<dbReference type="EMBL" id="HBGQ01004581">
    <property type="protein sequence ID" value="CAD9365888.1"/>
    <property type="molecule type" value="Transcribed_RNA"/>
</dbReference>
<feature type="region of interest" description="Disordered" evidence="2">
    <location>
        <begin position="139"/>
        <end position="201"/>
    </location>
</feature>
<proteinExistence type="predicted"/>
<feature type="compositionally biased region" description="Low complexity" evidence="2">
    <location>
        <begin position="171"/>
        <end position="185"/>
    </location>
</feature>
<accession>A0A7S2F0E7</accession>
<evidence type="ECO:0000256" key="2">
    <source>
        <dbReference type="SAM" id="MobiDB-lite"/>
    </source>
</evidence>
<feature type="compositionally biased region" description="Low complexity" evidence="2">
    <location>
        <begin position="74"/>
        <end position="99"/>
    </location>
</feature>
<keyword evidence="1" id="KW-0175">Coiled coil</keyword>
<sequence length="334" mass="34515">MLQVAAPEVVQSEPKADVCAAGLGPTEAVDPEEPAQPQAPAELSDSDEDQEIPDSPVVDLGPFASTLRRFEEGATASEATAEAAVGSASDLNDSAARGGAEAEGKASSQKIETLNAVIDEMSADSVRLREEVAALKRQLAGLAGTQEDGTQPSEDTKKPPTHNGCKKPRVAAEPAASSPPEASAAKLTTPGFDWGQPASKPALDAKDAFANSILLHAPTPARSACRGGRAAAASAFSWGAPAAPSATKPAESRRGSGGSCSHRSRSPPRVRGVAVEKAPQQDVFTYKKPKPPADNDKILDKFMAMVAPVSKKGQAKDARDQPSENVCRFIFCGA</sequence>
<feature type="region of interest" description="Disordered" evidence="2">
    <location>
        <begin position="239"/>
        <end position="295"/>
    </location>
</feature>
<protein>
    <submittedName>
        <fullName evidence="3">Uncharacterized protein</fullName>
    </submittedName>
</protein>
<name>A0A7S2F0E7_9DINO</name>
<reference evidence="3" key="1">
    <citation type="submission" date="2021-01" db="EMBL/GenBank/DDBJ databases">
        <authorList>
            <person name="Corre E."/>
            <person name="Pelletier E."/>
            <person name="Niang G."/>
            <person name="Scheremetjew M."/>
            <person name="Finn R."/>
            <person name="Kale V."/>
            <person name="Holt S."/>
            <person name="Cochrane G."/>
            <person name="Meng A."/>
            <person name="Brown T."/>
            <person name="Cohen L."/>
        </authorList>
    </citation>
    <scope>NUCLEOTIDE SEQUENCE</scope>
    <source>
        <strain evidence="3">CCMP2222</strain>
    </source>
</reference>
<gene>
    <name evidence="3" type="ORF">AAND1436_LOCUS2346</name>
</gene>
<organism evidence="3">
    <name type="scientific">Alexandrium andersonii</name>
    <dbReference type="NCBI Taxonomy" id="327968"/>
    <lineage>
        <taxon>Eukaryota</taxon>
        <taxon>Sar</taxon>
        <taxon>Alveolata</taxon>
        <taxon>Dinophyceae</taxon>
        <taxon>Gonyaulacales</taxon>
        <taxon>Pyrocystaceae</taxon>
        <taxon>Alexandrium</taxon>
    </lineage>
</organism>
<feature type="coiled-coil region" evidence="1">
    <location>
        <begin position="111"/>
        <end position="138"/>
    </location>
</feature>
<feature type="region of interest" description="Disordered" evidence="2">
    <location>
        <begin position="1"/>
        <end position="60"/>
    </location>
</feature>
<dbReference type="AlphaFoldDB" id="A0A7S2F0E7"/>
<feature type="region of interest" description="Disordered" evidence="2">
    <location>
        <begin position="74"/>
        <end position="110"/>
    </location>
</feature>
<evidence type="ECO:0000256" key="1">
    <source>
        <dbReference type="SAM" id="Coils"/>
    </source>
</evidence>
<evidence type="ECO:0000313" key="3">
    <source>
        <dbReference type="EMBL" id="CAD9365888.1"/>
    </source>
</evidence>